<dbReference type="InterPro" id="IPR045584">
    <property type="entry name" value="Pilin-like"/>
</dbReference>
<dbReference type="Pfam" id="PF08334">
    <property type="entry name" value="T2SSG"/>
    <property type="match status" value="1"/>
</dbReference>
<comment type="caution">
    <text evidence="7">The sequence shown here is derived from an EMBL/GenBank/DDBJ whole genome shotgun (WGS) entry which is preliminary data.</text>
</comment>
<dbReference type="InterPro" id="IPR013545">
    <property type="entry name" value="T2SS_protein-GspG_C"/>
</dbReference>
<dbReference type="GO" id="GO:0015628">
    <property type="term" value="P:protein secretion by the type II secretion system"/>
    <property type="evidence" value="ECO:0007669"/>
    <property type="project" value="InterPro"/>
</dbReference>
<dbReference type="GO" id="GO:0016020">
    <property type="term" value="C:membrane"/>
    <property type="evidence" value="ECO:0007669"/>
    <property type="project" value="UniProtKB-SubCell"/>
</dbReference>
<dbReference type="AlphaFoldDB" id="A0A0G0FBH6"/>
<keyword evidence="5" id="KW-0472">Membrane</keyword>
<dbReference type="Proteomes" id="UP000034448">
    <property type="component" value="Unassembled WGS sequence"/>
</dbReference>
<dbReference type="Pfam" id="PF07963">
    <property type="entry name" value="N_methyl"/>
    <property type="match status" value="1"/>
</dbReference>
<keyword evidence="4" id="KW-1133">Transmembrane helix</keyword>
<reference evidence="7 8" key="1">
    <citation type="journal article" date="2015" name="Nature">
        <title>rRNA introns, odd ribosomes, and small enigmatic genomes across a large radiation of phyla.</title>
        <authorList>
            <person name="Brown C.T."/>
            <person name="Hug L.A."/>
            <person name="Thomas B.C."/>
            <person name="Sharon I."/>
            <person name="Castelle C.J."/>
            <person name="Singh A."/>
            <person name="Wilkins M.J."/>
            <person name="Williams K.H."/>
            <person name="Banfield J.F."/>
        </authorList>
    </citation>
    <scope>NUCLEOTIDE SEQUENCE [LARGE SCALE GENOMIC DNA]</scope>
</reference>
<evidence type="ECO:0000256" key="4">
    <source>
        <dbReference type="ARBA" id="ARBA00022989"/>
    </source>
</evidence>
<dbReference type="PANTHER" id="PTHR30093">
    <property type="entry name" value="GENERAL SECRETION PATHWAY PROTEIN G"/>
    <property type="match status" value="1"/>
</dbReference>
<evidence type="ECO:0000256" key="3">
    <source>
        <dbReference type="ARBA" id="ARBA00022692"/>
    </source>
</evidence>
<dbReference type="NCBIfam" id="TIGR02532">
    <property type="entry name" value="IV_pilin_GFxxxE"/>
    <property type="match status" value="1"/>
</dbReference>
<evidence type="ECO:0000256" key="2">
    <source>
        <dbReference type="ARBA" id="ARBA00022481"/>
    </source>
</evidence>
<keyword evidence="2" id="KW-0488">Methylation</keyword>
<dbReference type="Gene3D" id="3.30.700.10">
    <property type="entry name" value="Glycoprotein, Type 4 Pilin"/>
    <property type="match status" value="1"/>
</dbReference>
<dbReference type="GO" id="GO:0015627">
    <property type="term" value="C:type II protein secretion system complex"/>
    <property type="evidence" value="ECO:0007669"/>
    <property type="project" value="InterPro"/>
</dbReference>
<evidence type="ECO:0000259" key="6">
    <source>
        <dbReference type="Pfam" id="PF08334"/>
    </source>
</evidence>
<gene>
    <name evidence="7" type="ORF">US28_C0019G0020</name>
</gene>
<name>A0A0G0FBH6_9BACT</name>
<evidence type="ECO:0000313" key="7">
    <source>
        <dbReference type="EMBL" id="KKQ15287.1"/>
    </source>
</evidence>
<feature type="domain" description="Type II secretion system protein GspG C-terminal" evidence="6">
    <location>
        <begin position="34"/>
        <end position="109"/>
    </location>
</feature>
<evidence type="ECO:0000256" key="1">
    <source>
        <dbReference type="ARBA" id="ARBA00004167"/>
    </source>
</evidence>
<dbReference type="InterPro" id="IPR000983">
    <property type="entry name" value="Bac_GSPG_pilin"/>
</dbReference>
<dbReference type="InterPro" id="IPR012902">
    <property type="entry name" value="N_methyl_site"/>
</dbReference>
<dbReference type="EMBL" id="LBSJ01000019">
    <property type="protein sequence ID" value="KKQ15287.1"/>
    <property type="molecule type" value="Genomic_DNA"/>
</dbReference>
<dbReference type="PRINTS" id="PR00813">
    <property type="entry name" value="BCTERIALGSPG"/>
</dbReference>
<accession>A0A0G0FBH6</accession>
<organism evidence="7 8">
    <name type="scientific">Candidatus Daviesbacteria bacterium GW2011_GWA1_36_8</name>
    <dbReference type="NCBI Taxonomy" id="1618417"/>
    <lineage>
        <taxon>Bacteria</taxon>
        <taxon>Candidatus Daviesiibacteriota</taxon>
    </lineage>
</organism>
<comment type="subcellular location">
    <subcellularLocation>
        <location evidence="1">Membrane</location>
        <topology evidence="1">Single-pass membrane protein</topology>
    </subcellularLocation>
</comment>
<dbReference type="PROSITE" id="PS00409">
    <property type="entry name" value="PROKAR_NTER_METHYL"/>
    <property type="match status" value="1"/>
</dbReference>
<dbReference type="SUPFAM" id="SSF54523">
    <property type="entry name" value="Pili subunits"/>
    <property type="match status" value="1"/>
</dbReference>
<sequence length="162" mass="17379">MPKGFTLIEVLIAITIVGIVFGVIITSGSALQRSSRDTQREVDLRNLQSALQQYYSDQSFYPSAITLATLDSLTSGTGNPTPPATPKTYLNQIPKEPRTGDPSYCYSAQATKTIQSCENNSVRCHYYLLCAAKEAASSGQAPSAECEAACGSAYNLQVTPIQ</sequence>
<dbReference type="PANTHER" id="PTHR30093:SF44">
    <property type="entry name" value="TYPE II SECRETION SYSTEM CORE PROTEIN G"/>
    <property type="match status" value="1"/>
</dbReference>
<proteinExistence type="predicted"/>
<evidence type="ECO:0000313" key="8">
    <source>
        <dbReference type="Proteomes" id="UP000034448"/>
    </source>
</evidence>
<evidence type="ECO:0000256" key="5">
    <source>
        <dbReference type="ARBA" id="ARBA00023136"/>
    </source>
</evidence>
<protein>
    <submittedName>
        <fullName evidence="7">General secretion pathway protein G</fullName>
    </submittedName>
</protein>
<keyword evidence="3" id="KW-0812">Transmembrane</keyword>